<feature type="compositionally biased region" description="Acidic residues" evidence="7">
    <location>
        <begin position="763"/>
        <end position="774"/>
    </location>
</feature>
<dbReference type="AlphaFoldDB" id="A0A222VX08"/>
<dbReference type="InterPro" id="IPR003594">
    <property type="entry name" value="HATPase_dom"/>
</dbReference>
<organism evidence="10 11">
    <name type="scientific">Prauserella marina</name>
    <dbReference type="NCBI Taxonomy" id="530584"/>
    <lineage>
        <taxon>Bacteria</taxon>
        <taxon>Bacillati</taxon>
        <taxon>Actinomycetota</taxon>
        <taxon>Actinomycetes</taxon>
        <taxon>Pseudonocardiales</taxon>
        <taxon>Pseudonocardiaceae</taxon>
        <taxon>Prauserella</taxon>
    </lineage>
</organism>
<dbReference type="GO" id="GO:0000160">
    <property type="term" value="P:phosphorelay signal transduction system"/>
    <property type="evidence" value="ECO:0007669"/>
    <property type="project" value="UniProtKB-KW"/>
</dbReference>
<feature type="domain" description="Histidine kinase/HSP90-like ATPase" evidence="9">
    <location>
        <begin position="541"/>
        <end position="652"/>
    </location>
</feature>
<dbReference type="Pfam" id="PF02518">
    <property type="entry name" value="HATPase_c"/>
    <property type="match status" value="1"/>
</dbReference>
<name>A0A222VX08_9PSEU</name>
<feature type="compositionally biased region" description="Acidic residues" evidence="7">
    <location>
        <begin position="801"/>
        <end position="811"/>
    </location>
</feature>
<dbReference type="Gene3D" id="3.30.565.10">
    <property type="entry name" value="Histidine kinase-like ATPase, C-terminal domain"/>
    <property type="match status" value="1"/>
</dbReference>
<comment type="catalytic activity">
    <reaction evidence="1">
        <text>ATP + protein L-histidine = ADP + protein N-phospho-L-histidine.</text>
        <dbReference type="EC" id="2.7.13.3"/>
    </reaction>
</comment>
<evidence type="ECO:0000256" key="5">
    <source>
        <dbReference type="ARBA" id="ARBA00022777"/>
    </source>
</evidence>
<feature type="compositionally biased region" description="Basic and acidic residues" evidence="7">
    <location>
        <begin position="842"/>
        <end position="852"/>
    </location>
</feature>
<keyword evidence="6" id="KW-0902">Two-component regulatory system</keyword>
<sequence>MTRRGERPPLGDAVDPRRSKGRWRLRNWRLRTRLLAVLLIPMLAVVVLVGLRVRSDLGRAGEFTEGAQRARVDTVAANVVHELQRERDMTVRHVAGGRQDGLEELREQRDRADAAVGSFEREFVELEPDLSSDAVDTFQRQVDRLGALASLRNAGERSGSASEIQDSYSELISSLLDLGDQAVSNSTDDELARTRLAVSALAKVKNQMSVKRALVAETLAAETLSGERERALLAAEAERSAAHKDFMKFATPEQQRMYGATVDGAVVDAADRVVDAVLASTEDEERLTALDPREWDISVTYTVDLVKLVQDALHAQLQERSDTLAADGRRSAITDAGIVVGVLLVATVLAVLIARSLLKPLRVLRRTALDVAEHRLPAAVQGILADPDPRPESPHFRGVAPVPVFSREELGQVARAFDAVHGQAVKLAGEQALLRENVNSMFVNLSRRSQDLVERQLSVLDRMEEHEQDPDILSGLFELDHLATRMRRNSENLLVLAGQDAGRPLPGAVPADEVVGAALSEVEHYPRIKIAATPRLSVRGEVVGDLVHVISELFENATAYSGKESPVSVVSSVTQDDEWRIDIIDRGAGMPDAEIRRTNARLAEPPAVDVEVSRRMGLFVVARLAQRHGIRVWLSSADIRGMTATVVVPAGLIEFGDPVPVQSEPAPGQTVESGGLDELDALDELAELDEFTQPGPPNEPREVAAAGGSVFDEQPLFENEQLPETDHVGYEEAESGADAWFWPEVPPRAAAWWSEAPQWPTQDDNEQFSLEDDAPTDRMPAYEAVLSQWFREGEEPRAEDVEWPTEDDEAPVADQVADPVTSPPVGRTPDEVRSRMASFQDGMERGRHARVD</sequence>
<dbReference type="EC" id="2.7.13.3" evidence="2"/>
<dbReference type="OrthoDB" id="3502710at2"/>
<evidence type="ECO:0000256" key="2">
    <source>
        <dbReference type="ARBA" id="ARBA00012438"/>
    </source>
</evidence>
<evidence type="ECO:0000256" key="6">
    <source>
        <dbReference type="ARBA" id="ARBA00023012"/>
    </source>
</evidence>
<evidence type="ECO:0000256" key="8">
    <source>
        <dbReference type="SAM" id="Phobius"/>
    </source>
</evidence>
<dbReference type="RefSeq" id="WP_091803322.1">
    <property type="nucleotide sequence ID" value="NZ_CP016353.1"/>
</dbReference>
<dbReference type="KEGG" id="pmad:BAY61_28135"/>
<gene>
    <name evidence="10" type="ORF">SAMN05421630_104311</name>
</gene>
<feature type="transmembrane region" description="Helical" evidence="8">
    <location>
        <begin position="34"/>
        <end position="53"/>
    </location>
</feature>
<evidence type="ECO:0000256" key="1">
    <source>
        <dbReference type="ARBA" id="ARBA00000085"/>
    </source>
</evidence>
<dbReference type="InterPro" id="IPR050980">
    <property type="entry name" value="2C_sensor_his_kinase"/>
</dbReference>
<feature type="region of interest" description="Disordered" evidence="7">
    <location>
        <begin position="790"/>
        <end position="852"/>
    </location>
</feature>
<dbReference type="SUPFAM" id="SSF55874">
    <property type="entry name" value="ATPase domain of HSP90 chaperone/DNA topoisomerase II/histidine kinase"/>
    <property type="match status" value="1"/>
</dbReference>
<keyword evidence="8" id="KW-0812">Transmembrane</keyword>
<keyword evidence="11" id="KW-1185">Reference proteome</keyword>
<dbReference type="PANTHER" id="PTHR44936:SF9">
    <property type="entry name" value="SENSOR PROTEIN CREC"/>
    <property type="match status" value="1"/>
</dbReference>
<dbReference type="EMBL" id="FMZE01000004">
    <property type="protein sequence ID" value="SDC89145.1"/>
    <property type="molecule type" value="Genomic_DNA"/>
</dbReference>
<protein>
    <recommendedName>
        <fullName evidence="2">histidine kinase</fullName>
        <ecNumber evidence="2">2.7.13.3</ecNumber>
    </recommendedName>
</protein>
<evidence type="ECO:0000256" key="4">
    <source>
        <dbReference type="ARBA" id="ARBA00022679"/>
    </source>
</evidence>
<reference evidence="10 11" key="1">
    <citation type="submission" date="2016-10" db="EMBL/GenBank/DDBJ databases">
        <authorList>
            <person name="de Groot N.N."/>
        </authorList>
    </citation>
    <scope>NUCLEOTIDE SEQUENCE [LARGE SCALE GENOMIC DNA]</scope>
    <source>
        <strain evidence="10 11">CGMCC 4.5506</strain>
    </source>
</reference>
<feature type="region of interest" description="Disordered" evidence="7">
    <location>
        <begin position="755"/>
        <end position="777"/>
    </location>
</feature>
<keyword evidence="3" id="KW-0597">Phosphoprotein</keyword>
<keyword evidence="8" id="KW-1133">Transmembrane helix</keyword>
<evidence type="ECO:0000256" key="3">
    <source>
        <dbReference type="ARBA" id="ARBA00022553"/>
    </source>
</evidence>
<dbReference type="SMART" id="SM00387">
    <property type="entry name" value="HATPase_c"/>
    <property type="match status" value="1"/>
</dbReference>
<dbReference type="InterPro" id="IPR036890">
    <property type="entry name" value="HATPase_C_sf"/>
</dbReference>
<feature type="compositionally biased region" description="Basic and acidic residues" evidence="7">
    <location>
        <begin position="791"/>
        <end position="800"/>
    </location>
</feature>
<dbReference type="STRING" id="530584.SAMN05421630_104311"/>
<keyword evidence="5 10" id="KW-0418">Kinase</keyword>
<accession>A0A222VX08</accession>
<evidence type="ECO:0000256" key="7">
    <source>
        <dbReference type="SAM" id="MobiDB-lite"/>
    </source>
</evidence>
<keyword evidence="4" id="KW-0808">Transferase</keyword>
<proteinExistence type="predicted"/>
<dbReference type="GO" id="GO:0004673">
    <property type="term" value="F:protein histidine kinase activity"/>
    <property type="evidence" value="ECO:0007669"/>
    <property type="project" value="UniProtKB-EC"/>
</dbReference>
<evidence type="ECO:0000313" key="11">
    <source>
        <dbReference type="Proteomes" id="UP000199494"/>
    </source>
</evidence>
<dbReference type="Pfam" id="PF08376">
    <property type="entry name" value="NIT"/>
    <property type="match status" value="1"/>
</dbReference>
<feature type="transmembrane region" description="Helical" evidence="8">
    <location>
        <begin position="336"/>
        <end position="358"/>
    </location>
</feature>
<evidence type="ECO:0000259" key="9">
    <source>
        <dbReference type="SMART" id="SM00387"/>
    </source>
</evidence>
<keyword evidence="8" id="KW-0472">Membrane</keyword>
<dbReference type="PANTHER" id="PTHR44936">
    <property type="entry name" value="SENSOR PROTEIN CREC"/>
    <property type="match status" value="1"/>
</dbReference>
<evidence type="ECO:0000313" key="10">
    <source>
        <dbReference type="EMBL" id="SDC89145.1"/>
    </source>
</evidence>
<dbReference type="Gene3D" id="6.10.340.10">
    <property type="match status" value="1"/>
</dbReference>
<dbReference type="InterPro" id="IPR013587">
    <property type="entry name" value="Nitrate/nitrite_sensing"/>
</dbReference>
<dbReference type="Proteomes" id="UP000199494">
    <property type="component" value="Unassembled WGS sequence"/>
</dbReference>